<sequence length="117" mass="13350">MGKEKKRTSNKEDPMKGFLLQDLVEVKFKKGSTLLQYKTDFHQESYASVDFLQKKFKRTMQEPEAIPVRGIPKQKKDAIIAVLGQLMSKNRLEFGNSIIENDSAQDLVDSQGTENID</sequence>
<reference evidence="1" key="1">
    <citation type="submission" date="2022-01" db="EMBL/GenBank/DDBJ databases">
        <authorList>
            <person name="King R."/>
        </authorList>
    </citation>
    <scope>NUCLEOTIDE SEQUENCE</scope>
</reference>
<dbReference type="EMBL" id="OV651813">
    <property type="protein sequence ID" value="CAH1099032.1"/>
    <property type="molecule type" value="Genomic_DNA"/>
</dbReference>
<accession>A0A9P0CI16</accession>
<proteinExistence type="predicted"/>
<organism evidence="1 2">
    <name type="scientific">Psylliodes chrysocephalus</name>
    <dbReference type="NCBI Taxonomy" id="3402493"/>
    <lineage>
        <taxon>Eukaryota</taxon>
        <taxon>Metazoa</taxon>
        <taxon>Ecdysozoa</taxon>
        <taxon>Arthropoda</taxon>
        <taxon>Hexapoda</taxon>
        <taxon>Insecta</taxon>
        <taxon>Pterygota</taxon>
        <taxon>Neoptera</taxon>
        <taxon>Endopterygota</taxon>
        <taxon>Coleoptera</taxon>
        <taxon>Polyphaga</taxon>
        <taxon>Cucujiformia</taxon>
        <taxon>Chrysomeloidea</taxon>
        <taxon>Chrysomelidae</taxon>
        <taxon>Galerucinae</taxon>
        <taxon>Alticini</taxon>
        <taxon>Psylliodes</taxon>
    </lineage>
</organism>
<dbReference type="OrthoDB" id="6781302at2759"/>
<dbReference type="AlphaFoldDB" id="A0A9P0CI16"/>
<keyword evidence="2" id="KW-1185">Reference proteome</keyword>
<name>A0A9P0CI16_9CUCU</name>
<protein>
    <submittedName>
        <fullName evidence="1">Uncharacterized protein</fullName>
    </submittedName>
</protein>
<evidence type="ECO:0000313" key="1">
    <source>
        <dbReference type="EMBL" id="CAH1099032.1"/>
    </source>
</evidence>
<dbReference type="Proteomes" id="UP001153636">
    <property type="component" value="Chromosome 1"/>
</dbReference>
<gene>
    <name evidence="1" type="ORF">PSYICH_LOCUS573</name>
</gene>
<evidence type="ECO:0000313" key="2">
    <source>
        <dbReference type="Proteomes" id="UP001153636"/>
    </source>
</evidence>